<accession>A0ABN9HQD5</accession>
<feature type="signal peptide" evidence="1">
    <location>
        <begin position="1"/>
        <end position="19"/>
    </location>
</feature>
<evidence type="ECO:0000313" key="3">
    <source>
        <dbReference type="Proteomes" id="UP001162483"/>
    </source>
</evidence>
<gene>
    <name evidence="2" type="ORF">SPARVUS_LOCUS16572979</name>
</gene>
<protein>
    <recommendedName>
        <fullName evidence="4">Secreted protein</fullName>
    </recommendedName>
</protein>
<comment type="caution">
    <text evidence="2">The sequence shown here is derived from an EMBL/GenBank/DDBJ whole genome shotgun (WGS) entry which is preliminary data.</text>
</comment>
<organism evidence="2 3">
    <name type="scientific">Staurois parvus</name>
    <dbReference type="NCBI Taxonomy" id="386267"/>
    <lineage>
        <taxon>Eukaryota</taxon>
        <taxon>Metazoa</taxon>
        <taxon>Chordata</taxon>
        <taxon>Craniata</taxon>
        <taxon>Vertebrata</taxon>
        <taxon>Euteleostomi</taxon>
        <taxon>Amphibia</taxon>
        <taxon>Batrachia</taxon>
        <taxon>Anura</taxon>
        <taxon>Neobatrachia</taxon>
        <taxon>Ranoidea</taxon>
        <taxon>Ranidae</taxon>
        <taxon>Staurois</taxon>
    </lineage>
</organism>
<feature type="non-terminal residue" evidence="2">
    <location>
        <position position="65"/>
    </location>
</feature>
<evidence type="ECO:0000313" key="2">
    <source>
        <dbReference type="EMBL" id="CAI9623995.1"/>
    </source>
</evidence>
<feature type="chain" id="PRO_5045634652" description="Secreted protein" evidence="1">
    <location>
        <begin position="20"/>
        <end position="65"/>
    </location>
</feature>
<name>A0ABN9HQD5_9NEOB</name>
<keyword evidence="1" id="KW-0732">Signal</keyword>
<evidence type="ECO:0008006" key="4">
    <source>
        <dbReference type="Google" id="ProtNLM"/>
    </source>
</evidence>
<dbReference type="EMBL" id="CATNWA010021798">
    <property type="protein sequence ID" value="CAI9623995.1"/>
    <property type="molecule type" value="Genomic_DNA"/>
</dbReference>
<evidence type="ECO:0000256" key="1">
    <source>
        <dbReference type="SAM" id="SignalP"/>
    </source>
</evidence>
<proteinExistence type="predicted"/>
<reference evidence="2" key="1">
    <citation type="submission" date="2023-05" db="EMBL/GenBank/DDBJ databases">
        <authorList>
            <person name="Stuckert A."/>
        </authorList>
    </citation>
    <scope>NUCLEOTIDE SEQUENCE</scope>
</reference>
<dbReference type="Proteomes" id="UP001162483">
    <property type="component" value="Unassembled WGS sequence"/>
</dbReference>
<keyword evidence="3" id="KW-1185">Reference proteome</keyword>
<sequence length="65" mass="6871">MMPSSAVCQSLQLVLSVIAAYQCPSLLHISASSVPPHRCPPVPPHQCYLSVPPHQCPSVLPISAV</sequence>